<accession>Q4RED2</accession>
<dbReference type="EMBL" id="CAAE01015123">
    <property type="protein sequence ID" value="CAG13250.1"/>
    <property type="molecule type" value="Genomic_DNA"/>
</dbReference>
<evidence type="ECO:0000313" key="3">
    <source>
        <dbReference type="EMBL" id="CAG13250.1"/>
    </source>
</evidence>
<sequence length="122" mass="13523">MGSQTLQILRQGVWASVTGGWYYDPDQNTFVNAFHLYIWLFLLCFPFTLYMALQPSMVIVGIYCGVIAAVFLLLKTVNYRLHHALDEGEVVEHQTRESKGGRWGGGGAGDPGARREDSNGLG</sequence>
<evidence type="ECO:0000256" key="1">
    <source>
        <dbReference type="RuleBase" id="RU367089"/>
    </source>
</evidence>
<feature type="transmembrane region" description="Helical" evidence="1">
    <location>
        <begin position="30"/>
        <end position="50"/>
    </location>
</feature>
<keyword evidence="1" id="KW-0472">Membrane</keyword>
<keyword evidence="1" id="KW-1133">Transmembrane helix</keyword>
<reference evidence="3" key="2">
    <citation type="submission" date="2004-02" db="EMBL/GenBank/DDBJ databases">
        <authorList>
            <consortium name="Genoscope"/>
            <consortium name="Whitehead Institute Centre for Genome Research"/>
        </authorList>
    </citation>
    <scope>NUCLEOTIDE SEQUENCE</scope>
</reference>
<dbReference type="InterPro" id="IPR039797">
    <property type="entry name" value="Pecanex"/>
</dbReference>
<organism evidence="3">
    <name type="scientific">Tetraodon nigroviridis</name>
    <name type="common">Spotted green pufferfish</name>
    <name type="synonym">Chelonodon nigroviridis</name>
    <dbReference type="NCBI Taxonomy" id="99883"/>
    <lineage>
        <taxon>Eukaryota</taxon>
        <taxon>Metazoa</taxon>
        <taxon>Chordata</taxon>
        <taxon>Craniata</taxon>
        <taxon>Vertebrata</taxon>
        <taxon>Euteleostomi</taxon>
        <taxon>Actinopterygii</taxon>
        <taxon>Neopterygii</taxon>
        <taxon>Teleostei</taxon>
        <taxon>Neoteleostei</taxon>
        <taxon>Acanthomorphata</taxon>
        <taxon>Eupercaria</taxon>
        <taxon>Tetraodontiformes</taxon>
        <taxon>Tetradontoidea</taxon>
        <taxon>Tetraodontidae</taxon>
        <taxon>Tetraodon</taxon>
    </lineage>
</organism>
<feature type="compositionally biased region" description="Basic and acidic residues" evidence="2">
    <location>
        <begin position="112"/>
        <end position="122"/>
    </location>
</feature>
<dbReference type="PANTHER" id="PTHR12372:SF2">
    <property type="entry name" value="PECANEX-LIKE PROTEIN 1"/>
    <property type="match status" value="1"/>
</dbReference>
<protein>
    <recommendedName>
        <fullName evidence="1">Pecanex-like protein</fullName>
    </recommendedName>
</protein>
<dbReference type="KEGG" id="tng:GSTEN00035810G001"/>
<name>Q4RED2_TETNG</name>
<evidence type="ECO:0000256" key="2">
    <source>
        <dbReference type="SAM" id="MobiDB-lite"/>
    </source>
</evidence>
<feature type="region of interest" description="Disordered" evidence="2">
    <location>
        <begin position="90"/>
        <end position="122"/>
    </location>
</feature>
<proteinExistence type="inferred from homology"/>
<comment type="subcellular location">
    <subcellularLocation>
        <location evidence="1">Membrane</location>
        <topology evidence="1">Multi-pass membrane protein</topology>
    </subcellularLocation>
</comment>
<gene>
    <name evidence="3" type="ORF">GSTENG00035810001</name>
</gene>
<comment type="caution">
    <text evidence="3">The sequence shown here is derived from an EMBL/GenBank/DDBJ whole genome shotgun (WGS) entry which is preliminary data.</text>
</comment>
<dbReference type="AlphaFoldDB" id="Q4RED2"/>
<dbReference type="PANTHER" id="PTHR12372">
    <property type="entry name" value="PECANEX"/>
    <property type="match status" value="1"/>
</dbReference>
<reference evidence="3" key="1">
    <citation type="journal article" date="2004" name="Nature">
        <title>Genome duplication in the teleost fish Tetraodon nigroviridis reveals the early vertebrate proto-karyotype.</title>
        <authorList>
            <person name="Jaillon O."/>
            <person name="Aury J.-M."/>
            <person name="Brunet F."/>
            <person name="Petit J.-L."/>
            <person name="Stange-Thomann N."/>
            <person name="Mauceli E."/>
            <person name="Bouneau L."/>
            <person name="Fischer C."/>
            <person name="Ozouf-Costaz C."/>
            <person name="Bernot A."/>
            <person name="Nicaud S."/>
            <person name="Jaffe D."/>
            <person name="Fisher S."/>
            <person name="Lutfalla G."/>
            <person name="Dossat C."/>
            <person name="Segurens B."/>
            <person name="Dasilva C."/>
            <person name="Salanoubat M."/>
            <person name="Levy M."/>
            <person name="Boudet N."/>
            <person name="Castellano S."/>
            <person name="Anthouard V."/>
            <person name="Jubin C."/>
            <person name="Castelli V."/>
            <person name="Katinka M."/>
            <person name="Vacherie B."/>
            <person name="Biemont C."/>
            <person name="Skalli Z."/>
            <person name="Cattolico L."/>
            <person name="Poulain J."/>
            <person name="De Berardinis V."/>
            <person name="Cruaud C."/>
            <person name="Duprat S."/>
            <person name="Brottier P."/>
            <person name="Coutanceau J.-P."/>
            <person name="Gouzy J."/>
            <person name="Parra G."/>
            <person name="Lardier G."/>
            <person name="Chapple C."/>
            <person name="McKernan K.J."/>
            <person name="McEwan P."/>
            <person name="Bosak S."/>
            <person name="Kellis M."/>
            <person name="Volff J.-N."/>
            <person name="Guigo R."/>
            <person name="Zody M.C."/>
            <person name="Mesirov J."/>
            <person name="Lindblad-Toh K."/>
            <person name="Birren B."/>
            <person name="Nusbaum C."/>
            <person name="Kahn D."/>
            <person name="Robinson-Rechavi M."/>
            <person name="Laudet V."/>
            <person name="Schachter V."/>
            <person name="Quetier F."/>
            <person name="Saurin W."/>
            <person name="Scarpelli C."/>
            <person name="Wincker P."/>
            <person name="Lander E.S."/>
            <person name="Weissenbach J."/>
            <person name="Roest Crollius H."/>
        </authorList>
    </citation>
    <scope>NUCLEOTIDE SEQUENCE [LARGE SCALE GENOMIC DNA]</scope>
</reference>
<dbReference type="OrthoDB" id="10037631at2759"/>
<feature type="compositionally biased region" description="Gly residues" evidence="2">
    <location>
        <begin position="101"/>
        <end position="110"/>
    </location>
</feature>
<feature type="transmembrane region" description="Helical" evidence="1">
    <location>
        <begin position="56"/>
        <end position="74"/>
    </location>
</feature>
<dbReference type="GO" id="GO:0016020">
    <property type="term" value="C:membrane"/>
    <property type="evidence" value="ECO:0007669"/>
    <property type="project" value="UniProtKB-SubCell"/>
</dbReference>
<feature type="compositionally biased region" description="Basic and acidic residues" evidence="2">
    <location>
        <begin position="90"/>
        <end position="100"/>
    </location>
</feature>
<keyword evidence="1" id="KW-0812">Transmembrane</keyword>
<comment type="similarity">
    <text evidence="1">Belongs to the pecanex family.</text>
</comment>
<comment type="caution">
    <text evidence="1">Lacks conserved residue(s) required for the propagation of feature annotation.</text>
</comment>